<accession>A0A382G1T6</accession>
<sequence length="109" mass="12451">MHHWEVGGPINIGWPDFSVPEREYTLVEVDLQGQVFRGRVTDGQKEGGFLVVLDCPEVVLEMLAEQANQVLDFKTVVSSLRCSIDGMLLRSFDYEWHPTPEYETRPSLL</sequence>
<gene>
    <name evidence="1" type="ORF">METZ01_LOCUS221418</name>
</gene>
<protein>
    <submittedName>
        <fullName evidence="1">Uncharacterized protein</fullName>
    </submittedName>
</protein>
<reference evidence="1" key="1">
    <citation type="submission" date="2018-05" db="EMBL/GenBank/DDBJ databases">
        <authorList>
            <person name="Lanie J.A."/>
            <person name="Ng W.-L."/>
            <person name="Kazmierczak K.M."/>
            <person name="Andrzejewski T.M."/>
            <person name="Davidsen T.M."/>
            <person name="Wayne K.J."/>
            <person name="Tettelin H."/>
            <person name="Glass J.I."/>
            <person name="Rusch D."/>
            <person name="Podicherti R."/>
            <person name="Tsui H.-C.T."/>
            <person name="Winkler M.E."/>
        </authorList>
    </citation>
    <scope>NUCLEOTIDE SEQUENCE</scope>
</reference>
<organism evidence="1">
    <name type="scientific">marine metagenome</name>
    <dbReference type="NCBI Taxonomy" id="408172"/>
    <lineage>
        <taxon>unclassified sequences</taxon>
        <taxon>metagenomes</taxon>
        <taxon>ecological metagenomes</taxon>
    </lineage>
</organism>
<proteinExistence type="predicted"/>
<dbReference type="EMBL" id="UINC01052806">
    <property type="protein sequence ID" value="SVB68564.1"/>
    <property type="molecule type" value="Genomic_DNA"/>
</dbReference>
<evidence type="ECO:0000313" key="1">
    <source>
        <dbReference type="EMBL" id="SVB68564.1"/>
    </source>
</evidence>
<feature type="non-terminal residue" evidence="1">
    <location>
        <position position="109"/>
    </location>
</feature>
<name>A0A382G1T6_9ZZZZ</name>
<dbReference type="AlphaFoldDB" id="A0A382G1T6"/>